<dbReference type="AlphaFoldDB" id="A0A974A3Y2"/>
<organism evidence="2">
    <name type="scientific">Bradyrhizobium septentrionale</name>
    <dbReference type="NCBI Taxonomy" id="1404411"/>
    <lineage>
        <taxon>Bacteria</taxon>
        <taxon>Pseudomonadati</taxon>
        <taxon>Pseudomonadota</taxon>
        <taxon>Alphaproteobacteria</taxon>
        <taxon>Hyphomicrobiales</taxon>
        <taxon>Nitrobacteraceae</taxon>
        <taxon>Bradyrhizobium</taxon>
    </lineage>
</organism>
<comment type="caution">
    <text evidence="2">The sequence shown here is derived from an EMBL/GenBank/DDBJ whole genome shotgun (WGS) entry which is preliminary data.</text>
</comment>
<name>A0A974A3Y2_9BRAD</name>
<protein>
    <submittedName>
        <fullName evidence="2">Uncharacterized protein</fullName>
    </submittedName>
</protein>
<dbReference type="EMBL" id="JAAOLE020000001">
    <property type="protein sequence ID" value="NVI47142.1"/>
    <property type="molecule type" value="Genomic_DNA"/>
</dbReference>
<accession>A0A974A3Y2</accession>
<gene>
    <name evidence="2" type="ORF">HAP48_030140</name>
</gene>
<proteinExistence type="predicted"/>
<sequence length="133" mass="14771">MPRPPPGVRGEAGVGQIQQPWFAKTSMRRRRQPFDGGGIRSGTPYIGRELIDEFPLWRVAEQPFRFLARQRLEKSSPGGLTSHDALVAKRVGFGKIGNRGGGKRHLIIQNQYCPRLIAGEAVAVEPDFFLPPP</sequence>
<evidence type="ECO:0000313" key="2">
    <source>
        <dbReference type="EMBL" id="NVI47142.1"/>
    </source>
</evidence>
<reference evidence="2" key="1">
    <citation type="submission" date="2020-06" db="EMBL/GenBank/DDBJ databases">
        <title>Whole Genome Sequence of Bradyrhizobium sp. Strain 1S1.</title>
        <authorList>
            <person name="Bromfield E.S.P."/>
            <person name="Cloutier S."/>
        </authorList>
    </citation>
    <scope>NUCLEOTIDE SEQUENCE [LARGE SCALE GENOMIC DNA]</scope>
    <source>
        <strain evidence="2">1S1</strain>
    </source>
</reference>
<feature type="region of interest" description="Disordered" evidence="1">
    <location>
        <begin position="1"/>
        <end position="43"/>
    </location>
</feature>
<evidence type="ECO:0000256" key="1">
    <source>
        <dbReference type="SAM" id="MobiDB-lite"/>
    </source>
</evidence>